<reference evidence="9 10" key="1">
    <citation type="submission" date="2016-03" db="EMBL/GenBank/DDBJ databases">
        <authorList>
            <person name="Ploux O."/>
        </authorList>
    </citation>
    <scope>NUCLEOTIDE SEQUENCE [LARGE SCALE GENOMIC DNA]</scope>
    <source>
        <strain evidence="9 10">R0</strain>
    </source>
</reference>
<gene>
    <name evidence="9" type="ORF">AZI86_18030</name>
</gene>
<evidence type="ECO:0000256" key="5">
    <source>
        <dbReference type="ARBA" id="ARBA00022989"/>
    </source>
</evidence>
<dbReference type="RefSeq" id="WP_061836685.1">
    <property type="nucleotide sequence ID" value="NZ_LUKE01000006.1"/>
</dbReference>
<sequence>MKQSKKHLDFEVNLVPFIDFLSVAICFLLITAVWLNVGSMDVKQAVGGQAQEDTKKSPLVWIRMTPQGDLDLEVQQSSLVPANLRKIRVAQLDKQVNWEGLEKALANLRQVEPALNTGLIQPTASTAYEEIIDVMDKMKKVGMNDLGVSPL</sequence>
<keyword evidence="7" id="KW-0653">Protein transport</keyword>
<dbReference type="AlphaFoldDB" id="A0A150WF85"/>
<accession>A0A150WF85</accession>
<evidence type="ECO:0000256" key="7">
    <source>
        <dbReference type="RuleBase" id="RU003879"/>
    </source>
</evidence>
<dbReference type="EMBL" id="LUKE01000006">
    <property type="protein sequence ID" value="KYG61603.1"/>
    <property type="molecule type" value="Genomic_DNA"/>
</dbReference>
<dbReference type="OrthoDB" id="5293190at2"/>
<dbReference type="GO" id="GO:0005886">
    <property type="term" value="C:plasma membrane"/>
    <property type="evidence" value="ECO:0007669"/>
    <property type="project" value="UniProtKB-SubCell"/>
</dbReference>
<evidence type="ECO:0008006" key="11">
    <source>
        <dbReference type="Google" id="ProtNLM"/>
    </source>
</evidence>
<proteinExistence type="inferred from homology"/>
<dbReference type="Pfam" id="PF02472">
    <property type="entry name" value="ExbD"/>
    <property type="match status" value="1"/>
</dbReference>
<dbReference type="Proteomes" id="UP000075320">
    <property type="component" value="Unassembled WGS sequence"/>
</dbReference>
<comment type="similarity">
    <text evidence="2 7">Belongs to the ExbD/TolR family.</text>
</comment>
<evidence type="ECO:0000313" key="9">
    <source>
        <dbReference type="EMBL" id="KYG61603.1"/>
    </source>
</evidence>
<evidence type="ECO:0000256" key="4">
    <source>
        <dbReference type="ARBA" id="ARBA00022692"/>
    </source>
</evidence>
<evidence type="ECO:0000256" key="2">
    <source>
        <dbReference type="ARBA" id="ARBA00005811"/>
    </source>
</evidence>
<evidence type="ECO:0000256" key="8">
    <source>
        <dbReference type="SAM" id="Phobius"/>
    </source>
</evidence>
<protein>
    <recommendedName>
        <fullName evidence="11">Biopolymer transporter ExbD</fullName>
    </recommendedName>
</protein>
<dbReference type="GO" id="GO:0022857">
    <property type="term" value="F:transmembrane transporter activity"/>
    <property type="evidence" value="ECO:0007669"/>
    <property type="project" value="InterPro"/>
</dbReference>
<evidence type="ECO:0000256" key="6">
    <source>
        <dbReference type="ARBA" id="ARBA00023136"/>
    </source>
</evidence>
<keyword evidence="7" id="KW-0813">Transport</keyword>
<organism evidence="9 10">
    <name type="scientific">Bdellovibrio bacteriovorus</name>
    <dbReference type="NCBI Taxonomy" id="959"/>
    <lineage>
        <taxon>Bacteria</taxon>
        <taxon>Pseudomonadati</taxon>
        <taxon>Bdellovibrionota</taxon>
        <taxon>Bdellovibrionia</taxon>
        <taxon>Bdellovibrionales</taxon>
        <taxon>Pseudobdellovibrionaceae</taxon>
        <taxon>Bdellovibrio</taxon>
    </lineage>
</organism>
<keyword evidence="10" id="KW-1185">Reference proteome</keyword>
<dbReference type="InterPro" id="IPR003400">
    <property type="entry name" value="ExbD"/>
</dbReference>
<comment type="caution">
    <text evidence="9">The sequence shown here is derived from an EMBL/GenBank/DDBJ whole genome shotgun (WGS) entry which is preliminary data.</text>
</comment>
<keyword evidence="6 8" id="KW-0472">Membrane</keyword>
<evidence type="ECO:0000256" key="3">
    <source>
        <dbReference type="ARBA" id="ARBA00022475"/>
    </source>
</evidence>
<evidence type="ECO:0000313" key="10">
    <source>
        <dbReference type="Proteomes" id="UP000075320"/>
    </source>
</evidence>
<name>A0A150WF85_BDEBC</name>
<keyword evidence="3" id="KW-1003">Cell membrane</keyword>
<keyword evidence="4 7" id="KW-0812">Transmembrane</keyword>
<keyword evidence="5 8" id="KW-1133">Transmembrane helix</keyword>
<comment type="subcellular location">
    <subcellularLocation>
        <location evidence="1">Cell membrane</location>
        <topology evidence="1">Single-pass membrane protein</topology>
    </subcellularLocation>
    <subcellularLocation>
        <location evidence="7">Cell membrane</location>
        <topology evidence="7">Single-pass type II membrane protein</topology>
    </subcellularLocation>
</comment>
<feature type="transmembrane region" description="Helical" evidence="8">
    <location>
        <begin position="12"/>
        <end position="35"/>
    </location>
</feature>
<dbReference type="GO" id="GO:0015031">
    <property type="term" value="P:protein transport"/>
    <property type="evidence" value="ECO:0007669"/>
    <property type="project" value="UniProtKB-KW"/>
</dbReference>
<evidence type="ECO:0000256" key="1">
    <source>
        <dbReference type="ARBA" id="ARBA00004162"/>
    </source>
</evidence>